<gene>
    <name evidence="2" type="ORF">Celaphus_00005260</name>
</gene>
<comment type="caution">
    <text evidence="2">The sequence shown here is derived from an EMBL/GenBank/DDBJ whole genome shotgun (WGS) entry which is preliminary data.</text>
</comment>
<accession>A0A212CWJ4</accession>
<evidence type="ECO:0000313" key="2">
    <source>
        <dbReference type="EMBL" id="OWK10341.1"/>
    </source>
</evidence>
<feature type="region of interest" description="Disordered" evidence="1">
    <location>
        <begin position="56"/>
        <end position="75"/>
    </location>
</feature>
<dbReference type="OrthoDB" id="9439749at2759"/>
<organism evidence="2 3">
    <name type="scientific">Cervus elaphus hippelaphus</name>
    <name type="common">European red deer</name>
    <dbReference type="NCBI Taxonomy" id="46360"/>
    <lineage>
        <taxon>Eukaryota</taxon>
        <taxon>Metazoa</taxon>
        <taxon>Chordata</taxon>
        <taxon>Craniata</taxon>
        <taxon>Vertebrata</taxon>
        <taxon>Euteleostomi</taxon>
        <taxon>Mammalia</taxon>
        <taxon>Eutheria</taxon>
        <taxon>Laurasiatheria</taxon>
        <taxon>Artiodactyla</taxon>
        <taxon>Ruminantia</taxon>
        <taxon>Pecora</taxon>
        <taxon>Cervidae</taxon>
        <taxon>Cervinae</taxon>
        <taxon>Cervus</taxon>
    </lineage>
</organism>
<proteinExistence type="predicted"/>
<sequence length="75" mass="8079">VNSFFCDIPPLLAISCNDTSLNELLLFAKPQQQLRGQDGWLQKLLLQTPGLGLWTPQDKDQGAAASPCTGLLGDP</sequence>
<evidence type="ECO:0000256" key="1">
    <source>
        <dbReference type="SAM" id="MobiDB-lite"/>
    </source>
</evidence>
<keyword evidence="3" id="KW-1185">Reference proteome</keyword>
<reference evidence="2 3" key="1">
    <citation type="journal article" date="2018" name="Mol. Genet. Genomics">
        <title>The red deer Cervus elaphus genome CerEla1.0: sequencing, annotating, genes, and chromosomes.</title>
        <authorList>
            <person name="Bana N.A."/>
            <person name="Nyiri A."/>
            <person name="Nagy J."/>
            <person name="Frank K."/>
            <person name="Nagy T."/>
            <person name="Steger V."/>
            <person name="Schiller M."/>
            <person name="Lakatos P."/>
            <person name="Sugar L."/>
            <person name="Horn P."/>
            <person name="Barta E."/>
            <person name="Orosz L."/>
        </authorList>
    </citation>
    <scope>NUCLEOTIDE SEQUENCE [LARGE SCALE GENOMIC DNA]</scope>
    <source>
        <strain evidence="2">Hungarian</strain>
    </source>
</reference>
<dbReference type="EMBL" id="MKHE01000011">
    <property type="protein sequence ID" value="OWK10341.1"/>
    <property type="molecule type" value="Genomic_DNA"/>
</dbReference>
<evidence type="ECO:0000313" key="3">
    <source>
        <dbReference type="Proteomes" id="UP000242450"/>
    </source>
</evidence>
<name>A0A212CWJ4_CEREH</name>
<dbReference type="AlphaFoldDB" id="A0A212CWJ4"/>
<feature type="non-terminal residue" evidence="2">
    <location>
        <position position="1"/>
    </location>
</feature>
<dbReference type="Proteomes" id="UP000242450">
    <property type="component" value="Chromosome 11"/>
</dbReference>
<protein>
    <submittedName>
        <fullName evidence="2">Uncharacterized protein</fullName>
    </submittedName>
</protein>